<dbReference type="InterPro" id="IPR007060">
    <property type="entry name" value="FtsL/DivIC"/>
</dbReference>
<dbReference type="OrthoDB" id="1771181at2"/>
<keyword evidence="1" id="KW-0175">Coiled coil</keyword>
<comment type="caution">
    <text evidence="2">The sequence shown here is derived from an EMBL/GenBank/DDBJ whole genome shotgun (WGS) entry which is preliminary data.</text>
</comment>
<gene>
    <name evidence="2" type="ORF">DW016_13280</name>
</gene>
<feature type="coiled-coil region" evidence="1">
    <location>
        <begin position="55"/>
        <end position="85"/>
    </location>
</feature>
<dbReference type="Pfam" id="PF04977">
    <property type="entry name" value="DivIC"/>
    <property type="match status" value="1"/>
</dbReference>
<dbReference type="EMBL" id="QVLX01000008">
    <property type="protein sequence ID" value="RGE85479.1"/>
    <property type="molecule type" value="Genomic_DNA"/>
</dbReference>
<organism evidence="2 3">
    <name type="scientific">Sellimonas intestinalis</name>
    <dbReference type="NCBI Taxonomy" id="1653434"/>
    <lineage>
        <taxon>Bacteria</taxon>
        <taxon>Bacillati</taxon>
        <taxon>Bacillota</taxon>
        <taxon>Clostridia</taxon>
        <taxon>Lachnospirales</taxon>
        <taxon>Lachnospiraceae</taxon>
        <taxon>Sellimonas</taxon>
    </lineage>
</organism>
<reference evidence="2 3" key="1">
    <citation type="submission" date="2018-08" db="EMBL/GenBank/DDBJ databases">
        <title>A genome reference for cultivated species of the human gut microbiota.</title>
        <authorList>
            <person name="Zou Y."/>
            <person name="Xue W."/>
            <person name="Luo G."/>
        </authorList>
    </citation>
    <scope>NUCLEOTIDE SEQUENCE [LARGE SCALE GENOMIC DNA]</scope>
    <source>
        <strain evidence="2 3">AF37-2AT</strain>
    </source>
</reference>
<evidence type="ECO:0000313" key="3">
    <source>
        <dbReference type="Proteomes" id="UP000261080"/>
    </source>
</evidence>
<sequence length="114" mass="13286">MFDEVKMKIFKKKSRGSRKGPRFSRYRGSIMFISCILLVLAAVTTVHSISLGAQLRDKTAQISDLEKEKEQEEQRTEEIEKYKDYVGTDEYVEDTARDRLGMVKENEILFKAEE</sequence>
<dbReference type="AlphaFoldDB" id="A0A3E3JZK2"/>
<keyword evidence="3" id="KW-1185">Reference proteome</keyword>
<evidence type="ECO:0000256" key="1">
    <source>
        <dbReference type="SAM" id="Coils"/>
    </source>
</evidence>
<accession>A0A3E3JZK2</accession>
<evidence type="ECO:0000313" key="2">
    <source>
        <dbReference type="EMBL" id="RGE85479.1"/>
    </source>
</evidence>
<name>A0A3E3JZK2_9FIRM</name>
<dbReference type="Proteomes" id="UP000261080">
    <property type="component" value="Unassembled WGS sequence"/>
</dbReference>
<protein>
    <submittedName>
        <fullName evidence="2">Septum formation initiator family protein</fullName>
    </submittedName>
</protein>
<proteinExistence type="predicted"/>